<comment type="subcellular location">
    <subcellularLocation>
        <location evidence="1">Secreted</location>
    </subcellularLocation>
</comment>
<dbReference type="PANTHER" id="PTHR13234:SF8">
    <property type="entry name" value="GAMMA-INTERFERON-INDUCIBLE LYSOSOMAL THIOL REDUCTASE"/>
    <property type="match status" value="1"/>
</dbReference>
<keyword evidence="4 6" id="KW-0732">Signal</keyword>
<comment type="similarity">
    <text evidence="2">Belongs to the GILT family.</text>
</comment>
<dbReference type="Pfam" id="PF03227">
    <property type="entry name" value="GILT"/>
    <property type="match status" value="1"/>
</dbReference>
<protein>
    <submittedName>
        <fullName evidence="7">Protein-tyrosine sulfotransferase</fullName>
    </submittedName>
</protein>
<dbReference type="PANTHER" id="PTHR13234">
    <property type="entry name" value="GAMMA-INTERFERON INDUCIBLE LYSOSOMAL THIOL REDUCTASE GILT"/>
    <property type="match status" value="1"/>
</dbReference>
<evidence type="ECO:0000256" key="1">
    <source>
        <dbReference type="ARBA" id="ARBA00004613"/>
    </source>
</evidence>
<evidence type="ECO:0000256" key="5">
    <source>
        <dbReference type="ARBA" id="ARBA00023180"/>
    </source>
</evidence>
<dbReference type="EMBL" id="JACGWJ010000002">
    <property type="protein sequence ID" value="KAL0436423.1"/>
    <property type="molecule type" value="Genomic_DNA"/>
</dbReference>
<evidence type="ECO:0000256" key="6">
    <source>
        <dbReference type="SAM" id="SignalP"/>
    </source>
</evidence>
<keyword evidence="3" id="KW-0964">Secreted</keyword>
<evidence type="ECO:0000256" key="2">
    <source>
        <dbReference type="ARBA" id="ARBA00005679"/>
    </source>
</evidence>
<evidence type="ECO:0000313" key="7">
    <source>
        <dbReference type="EMBL" id="KAL0436423.1"/>
    </source>
</evidence>
<gene>
    <name evidence="7" type="ORF">Sradi_0350200</name>
</gene>
<evidence type="ECO:0000256" key="3">
    <source>
        <dbReference type="ARBA" id="ARBA00022525"/>
    </source>
</evidence>
<name>A0AAW2W432_SESRA</name>
<dbReference type="InterPro" id="IPR004911">
    <property type="entry name" value="Interferon-induced_GILT"/>
</dbReference>
<proteinExistence type="inferred from homology"/>
<feature type="signal peptide" evidence="6">
    <location>
        <begin position="1"/>
        <end position="28"/>
    </location>
</feature>
<dbReference type="Gene3D" id="3.40.50.300">
    <property type="entry name" value="P-loop containing nucleotide triphosphate hydrolases"/>
    <property type="match status" value="1"/>
</dbReference>
<dbReference type="InterPro" id="IPR027417">
    <property type="entry name" value="P-loop_NTPase"/>
</dbReference>
<reference evidence="7" key="1">
    <citation type="submission" date="2020-06" db="EMBL/GenBank/DDBJ databases">
        <authorList>
            <person name="Li T."/>
            <person name="Hu X."/>
            <person name="Zhang T."/>
            <person name="Song X."/>
            <person name="Zhang H."/>
            <person name="Dai N."/>
            <person name="Sheng W."/>
            <person name="Hou X."/>
            <person name="Wei L."/>
        </authorList>
    </citation>
    <scope>NUCLEOTIDE SEQUENCE</scope>
    <source>
        <strain evidence="7">G02</strain>
        <tissue evidence="7">Leaf</tissue>
    </source>
</reference>
<dbReference type="GO" id="GO:0016671">
    <property type="term" value="F:oxidoreductase activity, acting on a sulfur group of donors, disulfide as acceptor"/>
    <property type="evidence" value="ECO:0007669"/>
    <property type="project" value="InterPro"/>
</dbReference>
<comment type="caution">
    <text evidence="7">The sequence shown here is derived from an EMBL/GenBank/DDBJ whole genome shotgun (WGS) entry which is preliminary data.</text>
</comment>
<accession>A0AAW2W432</accession>
<sequence length="495" mass="56728">MALRYSSMKGLLLFHFLVLASLMSPISCNKVSLGLYYESLCPYSASFIIDSLARIFSDGLIDIVDLNLVPWGNTKLYGEHTFKCQHGPNECLLNTVEACAIDVWPDVKVYFPFVYCVESLVYHHNYTHWDTCFEKLGLDASPVADCYSGERGRELELKYAAETNALDPPHKYVPWVVVDGQPLYDDYRDFISYICKAYKGTDPPSACTESSVGGIWRVKMNRIQSLYGQETVKSKLFRTGQAIVSWLRRNKIVGGIFNARNVFDSCPVFWIPRLRYFDAFVYRRGGNDVQDNAFNVGTDSGASSVGIKASEKDDGYSQCERTVKNWASSSLDSEVEDNKHDLRDLLFFLHVPRTGGRTYFHCFLKKLYSNSQECPRSYDKLRVNPRKPNCRLLSTHDDYSMMSKLPQEKTSVVTILRNPIDRVFSTYEFSVEGRRFLIHPNLTSVARMARMAQRRRKTSAVSTLDIWPWKYLVPWMREDLFARVCSTTIIESLLG</sequence>
<feature type="chain" id="PRO_5043520276" evidence="6">
    <location>
        <begin position="29"/>
        <end position="495"/>
    </location>
</feature>
<dbReference type="SUPFAM" id="SSF52540">
    <property type="entry name" value="P-loop containing nucleoside triphosphate hydrolases"/>
    <property type="match status" value="1"/>
</dbReference>
<organism evidence="7">
    <name type="scientific">Sesamum radiatum</name>
    <name type="common">Black benniseed</name>
    <dbReference type="NCBI Taxonomy" id="300843"/>
    <lineage>
        <taxon>Eukaryota</taxon>
        <taxon>Viridiplantae</taxon>
        <taxon>Streptophyta</taxon>
        <taxon>Embryophyta</taxon>
        <taxon>Tracheophyta</taxon>
        <taxon>Spermatophyta</taxon>
        <taxon>Magnoliopsida</taxon>
        <taxon>eudicotyledons</taxon>
        <taxon>Gunneridae</taxon>
        <taxon>Pentapetalae</taxon>
        <taxon>asterids</taxon>
        <taxon>lamiids</taxon>
        <taxon>Lamiales</taxon>
        <taxon>Pedaliaceae</taxon>
        <taxon>Sesamum</taxon>
    </lineage>
</organism>
<reference evidence="7" key="2">
    <citation type="journal article" date="2024" name="Plant">
        <title>Genomic evolution and insights into agronomic trait innovations of Sesamum species.</title>
        <authorList>
            <person name="Miao H."/>
            <person name="Wang L."/>
            <person name="Qu L."/>
            <person name="Liu H."/>
            <person name="Sun Y."/>
            <person name="Le M."/>
            <person name="Wang Q."/>
            <person name="Wei S."/>
            <person name="Zheng Y."/>
            <person name="Lin W."/>
            <person name="Duan Y."/>
            <person name="Cao H."/>
            <person name="Xiong S."/>
            <person name="Wang X."/>
            <person name="Wei L."/>
            <person name="Li C."/>
            <person name="Ma Q."/>
            <person name="Ju M."/>
            <person name="Zhao R."/>
            <person name="Li G."/>
            <person name="Mu C."/>
            <person name="Tian Q."/>
            <person name="Mei H."/>
            <person name="Zhang T."/>
            <person name="Gao T."/>
            <person name="Zhang H."/>
        </authorList>
    </citation>
    <scope>NUCLEOTIDE SEQUENCE</scope>
    <source>
        <strain evidence="7">G02</strain>
    </source>
</reference>
<dbReference type="GO" id="GO:0005576">
    <property type="term" value="C:extracellular region"/>
    <property type="evidence" value="ECO:0007669"/>
    <property type="project" value="UniProtKB-SubCell"/>
</dbReference>
<dbReference type="AlphaFoldDB" id="A0AAW2W432"/>
<evidence type="ECO:0000256" key="4">
    <source>
        <dbReference type="ARBA" id="ARBA00022729"/>
    </source>
</evidence>
<keyword evidence="5" id="KW-0325">Glycoprotein</keyword>